<dbReference type="EMBL" id="HBUF01218627">
    <property type="protein sequence ID" value="CAG6668360.1"/>
    <property type="molecule type" value="Transcribed_RNA"/>
</dbReference>
<reference evidence="2" key="1">
    <citation type="submission" date="2021-05" db="EMBL/GenBank/DDBJ databases">
        <authorList>
            <person name="Alioto T."/>
            <person name="Alioto T."/>
            <person name="Gomez Garrido J."/>
        </authorList>
    </citation>
    <scope>NUCLEOTIDE SEQUENCE</scope>
</reference>
<protein>
    <submittedName>
        <fullName evidence="2">Uncharacterized protein</fullName>
    </submittedName>
</protein>
<dbReference type="InterPro" id="IPR004244">
    <property type="entry name" value="Transposase_22"/>
</dbReference>
<organism evidence="2">
    <name type="scientific">Cacopsylla melanoneura</name>
    <dbReference type="NCBI Taxonomy" id="428564"/>
    <lineage>
        <taxon>Eukaryota</taxon>
        <taxon>Metazoa</taxon>
        <taxon>Ecdysozoa</taxon>
        <taxon>Arthropoda</taxon>
        <taxon>Hexapoda</taxon>
        <taxon>Insecta</taxon>
        <taxon>Pterygota</taxon>
        <taxon>Neoptera</taxon>
        <taxon>Paraneoptera</taxon>
        <taxon>Hemiptera</taxon>
        <taxon>Sternorrhyncha</taxon>
        <taxon>Psylloidea</taxon>
        <taxon>Psyllidae</taxon>
        <taxon>Psyllinae</taxon>
        <taxon>Cacopsylla</taxon>
    </lineage>
</organism>
<evidence type="ECO:0000256" key="1">
    <source>
        <dbReference type="SAM" id="Coils"/>
    </source>
</evidence>
<accession>A0A8D8WS27</accession>
<dbReference type="AlphaFoldDB" id="A0A8D8WS27"/>
<proteinExistence type="predicted"/>
<keyword evidence="1" id="KW-0175">Coiled coil</keyword>
<name>A0A8D8WS27_9HEMI</name>
<evidence type="ECO:0000313" key="2">
    <source>
        <dbReference type="EMBL" id="CAG6668360.1"/>
    </source>
</evidence>
<dbReference type="EMBL" id="HBUF01218626">
    <property type="protein sequence ID" value="CAG6668359.1"/>
    <property type="molecule type" value="Transcribed_RNA"/>
</dbReference>
<sequence length="205" mass="23979">MAPPKKYTVEELVQNDEICEKLAVILADKMTPIFEAKLEAMSKKISQLEQENRKLKNRVVDLEQYGRRNNVRLFGIPEDSKENTTETVIQVVKRNLGINISRADVDACHRVGKGTKQKPRGIICRFVSRLVRDDVFSKKKLAGTKMSIKEDLTRERMALYKKISEKFDFRSVWTLRGNIHLLYKKKKIVFTTEDEYEEWLTLEKI</sequence>
<dbReference type="Gene3D" id="3.30.70.1820">
    <property type="entry name" value="L1 transposable element, RRM domain"/>
    <property type="match status" value="1"/>
</dbReference>
<dbReference type="PANTHER" id="PTHR11505">
    <property type="entry name" value="L1 TRANSPOSABLE ELEMENT-RELATED"/>
    <property type="match status" value="1"/>
</dbReference>
<feature type="coiled-coil region" evidence="1">
    <location>
        <begin position="38"/>
        <end position="65"/>
    </location>
</feature>